<gene>
    <name evidence="3" type="ORF">SAMN05661099_2600</name>
</gene>
<proteinExistence type="predicted"/>
<dbReference type="PANTHER" id="PTHR47572:SF4">
    <property type="entry name" value="LACTONASE DRP35"/>
    <property type="match status" value="1"/>
</dbReference>
<organism evidence="3 4">
    <name type="scientific">Daejeonella lutea</name>
    <dbReference type="NCBI Taxonomy" id="572036"/>
    <lineage>
        <taxon>Bacteria</taxon>
        <taxon>Pseudomonadati</taxon>
        <taxon>Bacteroidota</taxon>
        <taxon>Sphingobacteriia</taxon>
        <taxon>Sphingobacteriales</taxon>
        <taxon>Sphingobacteriaceae</taxon>
        <taxon>Daejeonella</taxon>
    </lineage>
</organism>
<dbReference type="RefSeq" id="WP_079703091.1">
    <property type="nucleotide sequence ID" value="NZ_FUYR01000002.1"/>
</dbReference>
<evidence type="ECO:0000256" key="1">
    <source>
        <dbReference type="ARBA" id="ARBA00022801"/>
    </source>
</evidence>
<dbReference type="SUPFAM" id="SSF63829">
    <property type="entry name" value="Calcium-dependent phosphotriesterase"/>
    <property type="match status" value="1"/>
</dbReference>
<dbReference type="GO" id="GO:0016787">
    <property type="term" value="F:hydrolase activity"/>
    <property type="evidence" value="ECO:0007669"/>
    <property type="project" value="UniProtKB-KW"/>
</dbReference>
<dbReference type="EMBL" id="FUYR01000002">
    <property type="protein sequence ID" value="SKB75022.1"/>
    <property type="molecule type" value="Genomic_DNA"/>
</dbReference>
<dbReference type="InterPro" id="IPR013658">
    <property type="entry name" value="SGL"/>
</dbReference>
<dbReference type="PANTHER" id="PTHR47572">
    <property type="entry name" value="LIPOPROTEIN-RELATED"/>
    <property type="match status" value="1"/>
</dbReference>
<dbReference type="Gene3D" id="2.120.10.30">
    <property type="entry name" value="TolB, C-terminal domain"/>
    <property type="match status" value="1"/>
</dbReference>
<keyword evidence="4" id="KW-1185">Reference proteome</keyword>
<dbReference type="OrthoDB" id="241638at2"/>
<sequence>MVTSRSYLLGILFPLSLLVIPHEKGMQPRIGLQKIDTTSSLVAEGATPRLISSQFSFTEGPAVDKFGNIFFTDQPNDKIWKFDIRGELSVFLDKTGRSNGMYFDKKGNLITAADENNQFWSISPDKKVTVLLDNYNGQRFNGPNDLWIDKKGGIFFTDPYYQRPYWQRKKPDMADERLYYLPKGKKAAVVVDSNLVRPNGIIGSADGKNLFVSDINDRKTYKYDISKNGNLKNRRLFVSMGSDGMTLDNKGNLYLTGQGVTVFDPDGKKILNIPLPGWTANVCFGGINRDLLFITSSKSVYTLQMNVKGIN</sequence>
<evidence type="ECO:0000313" key="4">
    <source>
        <dbReference type="Proteomes" id="UP000189981"/>
    </source>
</evidence>
<feature type="domain" description="SMP-30/Gluconolactonase/LRE-like region" evidence="2">
    <location>
        <begin position="57"/>
        <end position="297"/>
    </location>
</feature>
<name>A0A1T5DT70_9SPHI</name>
<dbReference type="Pfam" id="PF08450">
    <property type="entry name" value="SGL"/>
    <property type="match status" value="1"/>
</dbReference>
<accession>A0A1T5DT70</accession>
<keyword evidence="1" id="KW-0378">Hydrolase</keyword>
<evidence type="ECO:0000259" key="2">
    <source>
        <dbReference type="Pfam" id="PF08450"/>
    </source>
</evidence>
<evidence type="ECO:0000313" key="3">
    <source>
        <dbReference type="EMBL" id="SKB75022.1"/>
    </source>
</evidence>
<protein>
    <submittedName>
        <fullName evidence="3">Gluconolactonase</fullName>
    </submittedName>
</protein>
<dbReference type="InterPro" id="IPR051262">
    <property type="entry name" value="SMP-30/CGR1_Lactonase"/>
</dbReference>
<dbReference type="AlphaFoldDB" id="A0A1T5DT70"/>
<dbReference type="STRING" id="572036.SAMN05661099_2600"/>
<dbReference type="InterPro" id="IPR011042">
    <property type="entry name" value="6-blade_b-propeller_TolB-like"/>
</dbReference>
<reference evidence="4" key="1">
    <citation type="submission" date="2017-02" db="EMBL/GenBank/DDBJ databases">
        <authorList>
            <person name="Varghese N."/>
            <person name="Submissions S."/>
        </authorList>
    </citation>
    <scope>NUCLEOTIDE SEQUENCE [LARGE SCALE GENOMIC DNA]</scope>
    <source>
        <strain evidence="4">DSM 22385</strain>
    </source>
</reference>
<dbReference type="Proteomes" id="UP000189981">
    <property type="component" value="Unassembled WGS sequence"/>
</dbReference>